<dbReference type="PANTHER" id="PTHR12526:SF595">
    <property type="entry name" value="BLL5217 PROTEIN"/>
    <property type="match status" value="1"/>
</dbReference>
<evidence type="ECO:0000259" key="4">
    <source>
        <dbReference type="Pfam" id="PF13439"/>
    </source>
</evidence>
<evidence type="ECO:0000256" key="1">
    <source>
        <dbReference type="ARBA" id="ARBA00022676"/>
    </source>
</evidence>
<dbReference type="EMBL" id="JAAATY010000062">
    <property type="protein sequence ID" value="NRN71387.1"/>
    <property type="molecule type" value="Genomic_DNA"/>
</dbReference>
<proteinExistence type="predicted"/>
<organism evidence="5 6">
    <name type="scientific">Kibdelosporangium persicum</name>
    <dbReference type="NCBI Taxonomy" id="2698649"/>
    <lineage>
        <taxon>Bacteria</taxon>
        <taxon>Bacillati</taxon>
        <taxon>Actinomycetota</taxon>
        <taxon>Actinomycetes</taxon>
        <taxon>Pseudonocardiales</taxon>
        <taxon>Pseudonocardiaceae</taxon>
        <taxon>Kibdelosporangium</taxon>
    </lineage>
</organism>
<dbReference type="Pfam" id="PF13439">
    <property type="entry name" value="Glyco_transf_4"/>
    <property type="match status" value="1"/>
</dbReference>
<comment type="caution">
    <text evidence="5">The sequence shown here is derived from an EMBL/GenBank/DDBJ whole genome shotgun (WGS) entry which is preliminary data.</text>
</comment>
<dbReference type="RefSeq" id="WP_173142580.1">
    <property type="nucleotide sequence ID" value="NZ_CBCSGW010000123.1"/>
</dbReference>
<gene>
    <name evidence="5" type="ORF">GC106_86670</name>
</gene>
<dbReference type="Proteomes" id="UP000763557">
    <property type="component" value="Unassembled WGS sequence"/>
</dbReference>
<evidence type="ECO:0000256" key="2">
    <source>
        <dbReference type="ARBA" id="ARBA00022679"/>
    </source>
</evidence>
<keyword evidence="6" id="KW-1185">Reference proteome</keyword>
<name>A0ABX2FKI7_9PSEU</name>
<sequence>MTIRVLMNAGPWLPVPPNGYGGIENIVAALVPELRRRGVHVVLATIGDSRLTADETIFVYDKPQFSQLLRPYNRVMGCAAAHMQRIVTELGERDDIDLVHDHLEAIGPTVLRAMGAAAPPVLHTLHWDLTKHPELYGAFDGKDRIYVNGVSASQLARAPEALRSHSLGHIHLATPLAHHADRATTPDKGDYVVVLGRITAGKGQHIAARLAHATGVTVLLAGPIGPYRQPAELTHALHADPEAARNPDVRYWCDEVMPHVDGHRVRWLGSLGACARDKLLAGATASLFPLQWEEPGGTAVVESLALGTPIVGYRRGCLPELVDEAVTGFLVDPDDEETLAVRLQTARALDPRACRRAAATRFAPAVMAEQYLNLYEVVLHRVRLAERRAAVSA</sequence>
<evidence type="ECO:0000313" key="6">
    <source>
        <dbReference type="Proteomes" id="UP000763557"/>
    </source>
</evidence>
<accession>A0ABX2FKI7</accession>
<dbReference type="SUPFAM" id="SSF53756">
    <property type="entry name" value="UDP-Glycosyltransferase/glycogen phosphorylase"/>
    <property type="match status" value="1"/>
</dbReference>
<feature type="domain" description="Glycosyltransferase subfamily 4-like N-terminal" evidence="4">
    <location>
        <begin position="20"/>
        <end position="140"/>
    </location>
</feature>
<reference evidence="5 6" key="1">
    <citation type="submission" date="2020-01" db="EMBL/GenBank/DDBJ databases">
        <title>Kibdelosporangium persica a novel Actinomycetes from a hot desert in Iran.</title>
        <authorList>
            <person name="Safaei N."/>
            <person name="Zaburannyi N."/>
            <person name="Mueller R."/>
            <person name="Wink J."/>
        </authorList>
    </citation>
    <scope>NUCLEOTIDE SEQUENCE [LARGE SCALE GENOMIC DNA]</scope>
    <source>
        <strain evidence="5 6">4NS15</strain>
    </source>
</reference>
<dbReference type="InterPro" id="IPR001296">
    <property type="entry name" value="Glyco_trans_1"/>
</dbReference>
<dbReference type="Pfam" id="PF00534">
    <property type="entry name" value="Glycos_transf_1"/>
    <property type="match status" value="1"/>
</dbReference>
<protein>
    <submittedName>
        <fullName evidence="5">Glycosyltransferase involved in cell wall biosynthesis</fullName>
    </submittedName>
</protein>
<keyword evidence="1" id="KW-0328">Glycosyltransferase</keyword>
<evidence type="ECO:0000313" key="5">
    <source>
        <dbReference type="EMBL" id="NRN71387.1"/>
    </source>
</evidence>
<keyword evidence="2" id="KW-0808">Transferase</keyword>
<evidence type="ECO:0000259" key="3">
    <source>
        <dbReference type="Pfam" id="PF00534"/>
    </source>
</evidence>
<dbReference type="Gene3D" id="3.40.50.2000">
    <property type="entry name" value="Glycogen Phosphorylase B"/>
    <property type="match status" value="2"/>
</dbReference>
<dbReference type="InterPro" id="IPR028098">
    <property type="entry name" value="Glyco_trans_4-like_N"/>
</dbReference>
<dbReference type="PANTHER" id="PTHR12526">
    <property type="entry name" value="GLYCOSYLTRANSFERASE"/>
    <property type="match status" value="1"/>
</dbReference>
<feature type="domain" description="Glycosyl transferase family 1" evidence="3">
    <location>
        <begin position="188"/>
        <end position="346"/>
    </location>
</feature>